<dbReference type="Proteomes" id="UP000249590">
    <property type="component" value="Unassembled WGS sequence"/>
</dbReference>
<keyword evidence="4" id="KW-1185">Reference proteome</keyword>
<gene>
    <name evidence="3" type="ORF">DLJ53_17765</name>
</gene>
<dbReference type="SUPFAM" id="SSF48452">
    <property type="entry name" value="TPR-like"/>
    <property type="match status" value="1"/>
</dbReference>
<proteinExistence type="predicted"/>
<dbReference type="Gene3D" id="1.25.40.10">
    <property type="entry name" value="Tetratricopeptide repeat domain"/>
    <property type="match status" value="1"/>
</dbReference>
<dbReference type="InterPro" id="IPR011990">
    <property type="entry name" value="TPR-like_helical_dom_sf"/>
</dbReference>
<feature type="transmembrane region" description="Helical" evidence="2">
    <location>
        <begin position="140"/>
        <end position="168"/>
    </location>
</feature>
<feature type="compositionally biased region" description="Low complexity" evidence="1">
    <location>
        <begin position="80"/>
        <end position="90"/>
    </location>
</feature>
<dbReference type="PANTHER" id="PTHR12558">
    <property type="entry name" value="CELL DIVISION CYCLE 16,23,27"/>
    <property type="match status" value="1"/>
</dbReference>
<dbReference type="PANTHER" id="PTHR12558:SF33">
    <property type="entry name" value="BLL7664 PROTEIN"/>
    <property type="match status" value="1"/>
</dbReference>
<protein>
    <recommendedName>
        <fullName evidence="5">TolB-like protein</fullName>
    </recommendedName>
</protein>
<comment type="caution">
    <text evidence="3">The sequence shown here is derived from an EMBL/GenBank/DDBJ whole genome shotgun (WGS) entry which is preliminary data.</text>
</comment>
<dbReference type="AlphaFoldDB" id="A0A8B2NUB0"/>
<dbReference type="RefSeq" id="WP_111347633.1">
    <property type="nucleotide sequence ID" value="NZ_QHHQ01000003.1"/>
</dbReference>
<dbReference type="EMBL" id="QHHQ01000003">
    <property type="protein sequence ID" value="RAI01064.1"/>
    <property type="molecule type" value="Genomic_DNA"/>
</dbReference>
<evidence type="ECO:0008006" key="5">
    <source>
        <dbReference type="Google" id="ProtNLM"/>
    </source>
</evidence>
<reference evidence="3 4" key="1">
    <citation type="submission" date="2018-05" db="EMBL/GenBank/DDBJ databases">
        <title>Acuticoccus sediminis sp. nov., isolated from deep-sea sediment of Indian Ocean.</title>
        <authorList>
            <person name="Liu X."/>
            <person name="Lai Q."/>
            <person name="Du Y."/>
            <person name="Sun F."/>
            <person name="Zhang X."/>
            <person name="Wang S."/>
            <person name="Shao Z."/>
        </authorList>
    </citation>
    <scope>NUCLEOTIDE SEQUENCE [LARGE SCALE GENOMIC DNA]</scope>
    <source>
        <strain evidence="3 4">PTG4-2</strain>
    </source>
</reference>
<evidence type="ECO:0000256" key="2">
    <source>
        <dbReference type="SAM" id="Phobius"/>
    </source>
</evidence>
<keyword evidence="2" id="KW-1133">Transmembrane helix</keyword>
<name>A0A8B2NUB0_9HYPH</name>
<sequence length="583" mass="62846">MEETLEGRTERLKGYGIAVSVFGRDETFDNSADPVVRLEARRLRRDLDSYYVDAGRSDPLRISIPKGGYVPTFEWQAGAARPDPVPVAVEPEPEGEPQPDEASAAAPRADEVDEPDTPPEVPPEAPLPVRRRDGGRRYPVAIMAGAVAASLIGLCVLAVLTVAVWSLWQETARTEASAGVGEPAVVVLPFRSLGGAQDGPFLAAGISQELIDHLMRFPSLRVYMRPVSVDVDGGHGALVQAGRDLGVAYVISGTVGVEGETARIGVQLYDARTGQVIWSASYDRPLVPAALMDLQRDLAGEIASVLAQPYGVVSRDVGNRLAATQFDASMASYVCVLRAYIYRRSFSNKAFPPVFSCLQAAVQRDPDYPDALAMLGWLYLDAGRFEFLKGLPQAEAYERAYTAASKAVALDPHNVLALKALGSINHYMGRYAEGERLSREAVALNPSDPDALAQLGWRLAVRGRFDEGIPLLERAIARSVDPPVWYNHLISIDHFMNGRYQEMLEISQGSVADGIGISEALVAIAAGELGEPDIAREALAKMAGYGPLIRDPAAYFRRHGATDEIVEALTAGLEQARRVAAGS</sequence>
<keyword evidence="2" id="KW-0472">Membrane</keyword>
<accession>A0A8B2NUB0</accession>
<evidence type="ECO:0000313" key="4">
    <source>
        <dbReference type="Proteomes" id="UP000249590"/>
    </source>
</evidence>
<keyword evidence="2" id="KW-0812">Transmembrane</keyword>
<dbReference type="OrthoDB" id="54411at2"/>
<organism evidence="3 4">
    <name type="scientific">Acuticoccus sediminis</name>
    <dbReference type="NCBI Taxonomy" id="2184697"/>
    <lineage>
        <taxon>Bacteria</taxon>
        <taxon>Pseudomonadati</taxon>
        <taxon>Pseudomonadota</taxon>
        <taxon>Alphaproteobacteria</taxon>
        <taxon>Hyphomicrobiales</taxon>
        <taxon>Amorphaceae</taxon>
        <taxon>Acuticoccus</taxon>
    </lineage>
</organism>
<evidence type="ECO:0000313" key="3">
    <source>
        <dbReference type="EMBL" id="RAI01064.1"/>
    </source>
</evidence>
<feature type="region of interest" description="Disordered" evidence="1">
    <location>
        <begin position="80"/>
        <end position="132"/>
    </location>
</feature>
<evidence type="ECO:0000256" key="1">
    <source>
        <dbReference type="SAM" id="MobiDB-lite"/>
    </source>
</evidence>